<feature type="transmembrane region" description="Helical" evidence="2">
    <location>
        <begin position="157"/>
        <end position="182"/>
    </location>
</feature>
<proteinExistence type="predicted"/>
<dbReference type="STRING" id="50990.A0A4Y7PLT5"/>
<dbReference type="Pfam" id="PF20152">
    <property type="entry name" value="DUF6534"/>
    <property type="match status" value="1"/>
</dbReference>
<dbReference type="AlphaFoldDB" id="A0A4Y7PLT5"/>
<reference evidence="4 5" key="1">
    <citation type="submission" date="2018-06" db="EMBL/GenBank/DDBJ databases">
        <title>A transcriptomic atlas of mushroom development highlights an independent origin of complex multicellularity.</title>
        <authorList>
            <consortium name="DOE Joint Genome Institute"/>
            <person name="Krizsan K."/>
            <person name="Almasi E."/>
            <person name="Merenyi Z."/>
            <person name="Sahu N."/>
            <person name="Viragh M."/>
            <person name="Koszo T."/>
            <person name="Mondo S."/>
            <person name="Kiss B."/>
            <person name="Balint B."/>
            <person name="Kues U."/>
            <person name="Barry K."/>
            <person name="Hegedus J.C."/>
            <person name="Henrissat B."/>
            <person name="Johnson J."/>
            <person name="Lipzen A."/>
            <person name="Ohm R."/>
            <person name="Nagy I."/>
            <person name="Pangilinan J."/>
            <person name="Yan J."/>
            <person name="Xiong Y."/>
            <person name="Grigoriev I.V."/>
            <person name="Hibbett D.S."/>
            <person name="Nagy L.G."/>
        </authorList>
    </citation>
    <scope>NUCLEOTIDE SEQUENCE [LARGE SCALE GENOMIC DNA]</scope>
    <source>
        <strain evidence="4 5">SZMC22713</strain>
    </source>
</reference>
<accession>A0A4Y7PLT5</accession>
<protein>
    <recommendedName>
        <fullName evidence="3">DUF6534 domain-containing protein</fullName>
    </recommendedName>
</protein>
<feature type="transmembrane region" description="Helical" evidence="2">
    <location>
        <begin position="12"/>
        <end position="35"/>
    </location>
</feature>
<keyword evidence="5" id="KW-1185">Reference proteome</keyword>
<gene>
    <name evidence="4" type="ORF">BD410DRAFT_645099</name>
</gene>
<feature type="transmembrane region" description="Helical" evidence="2">
    <location>
        <begin position="47"/>
        <end position="68"/>
    </location>
</feature>
<feature type="transmembrane region" description="Helical" evidence="2">
    <location>
        <begin position="88"/>
        <end position="106"/>
    </location>
</feature>
<sequence>MSGPTLGNTTGALFICLILSTFLLGMICLQTHNYYQKFPEDRAHVKCFVAFVLGLNAVNVALFSEGMYHYLIANFGNFEALAEPYTSLNVYSLLNSFITWMCQLYFAWRVWRLSSGNYFLTVAIICLTCMHLAFATREVAIGFKAQRFHLNLPNSEFLIGMTLGSTLACDVVITGSLCFFLNKGRTGFTRTDSLIKSLILYSLCTGLVTSMFAIVNIVAFFSMQSNLIHLGIYFLMGKLYTASLLATLNSRDIFRDQWSRTDQNVNLSHSSGRARPGIVASQDRKGRDPIAIYMTQTSEVRTDDFALNAMKRDSVQAVDNSTKV</sequence>
<feature type="transmembrane region" description="Helical" evidence="2">
    <location>
        <begin position="194"/>
        <end position="221"/>
    </location>
</feature>
<feature type="domain" description="DUF6534" evidence="3">
    <location>
        <begin position="167"/>
        <end position="252"/>
    </location>
</feature>
<evidence type="ECO:0000313" key="4">
    <source>
        <dbReference type="EMBL" id="TDL16195.1"/>
    </source>
</evidence>
<dbReference type="VEuPathDB" id="FungiDB:BD410DRAFT_645099"/>
<name>A0A4Y7PLT5_9AGAM</name>
<feature type="transmembrane region" description="Helical" evidence="2">
    <location>
        <begin position="118"/>
        <end position="137"/>
    </location>
</feature>
<evidence type="ECO:0000256" key="1">
    <source>
        <dbReference type="SAM" id="MobiDB-lite"/>
    </source>
</evidence>
<feature type="region of interest" description="Disordered" evidence="1">
    <location>
        <begin position="265"/>
        <end position="284"/>
    </location>
</feature>
<dbReference type="EMBL" id="ML170249">
    <property type="protein sequence ID" value="TDL16195.1"/>
    <property type="molecule type" value="Genomic_DNA"/>
</dbReference>
<evidence type="ECO:0000313" key="5">
    <source>
        <dbReference type="Proteomes" id="UP000294933"/>
    </source>
</evidence>
<dbReference type="InterPro" id="IPR045339">
    <property type="entry name" value="DUF6534"/>
</dbReference>
<evidence type="ECO:0000256" key="2">
    <source>
        <dbReference type="SAM" id="Phobius"/>
    </source>
</evidence>
<keyword evidence="2" id="KW-1133">Transmembrane helix</keyword>
<feature type="transmembrane region" description="Helical" evidence="2">
    <location>
        <begin position="227"/>
        <end position="248"/>
    </location>
</feature>
<keyword evidence="2" id="KW-0472">Membrane</keyword>
<dbReference type="PANTHER" id="PTHR40465">
    <property type="entry name" value="CHROMOSOME 1, WHOLE GENOME SHOTGUN SEQUENCE"/>
    <property type="match status" value="1"/>
</dbReference>
<evidence type="ECO:0000259" key="3">
    <source>
        <dbReference type="Pfam" id="PF20152"/>
    </source>
</evidence>
<organism evidence="4 5">
    <name type="scientific">Rickenella mellea</name>
    <dbReference type="NCBI Taxonomy" id="50990"/>
    <lineage>
        <taxon>Eukaryota</taxon>
        <taxon>Fungi</taxon>
        <taxon>Dikarya</taxon>
        <taxon>Basidiomycota</taxon>
        <taxon>Agaricomycotina</taxon>
        <taxon>Agaricomycetes</taxon>
        <taxon>Hymenochaetales</taxon>
        <taxon>Rickenellaceae</taxon>
        <taxon>Rickenella</taxon>
    </lineage>
</organism>
<keyword evidence="2" id="KW-0812">Transmembrane</keyword>
<dbReference type="OrthoDB" id="3206554at2759"/>
<dbReference type="PANTHER" id="PTHR40465:SF1">
    <property type="entry name" value="DUF6534 DOMAIN-CONTAINING PROTEIN"/>
    <property type="match status" value="1"/>
</dbReference>
<dbReference type="Proteomes" id="UP000294933">
    <property type="component" value="Unassembled WGS sequence"/>
</dbReference>